<dbReference type="Proteomes" id="UP000193411">
    <property type="component" value="Unassembled WGS sequence"/>
</dbReference>
<evidence type="ECO:0000313" key="2">
    <source>
        <dbReference type="Proteomes" id="UP000193411"/>
    </source>
</evidence>
<gene>
    <name evidence="1" type="ORF">BCR44DRAFT_1443657</name>
</gene>
<protein>
    <submittedName>
        <fullName evidence="1">Uncharacterized protein</fullName>
    </submittedName>
</protein>
<accession>A0A1Y2H8H6</accession>
<comment type="caution">
    <text evidence="1">The sequence shown here is derived from an EMBL/GenBank/DDBJ whole genome shotgun (WGS) entry which is preliminary data.</text>
</comment>
<evidence type="ECO:0000313" key="1">
    <source>
        <dbReference type="EMBL" id="ORZ30898.1"/>
    </source>
</evidence>
<organism evidence="1 2">
    <name type="scientific">Catenaria anguillulae PL171</name>
    <dbReference type="NCBI Taxonomy" id="765915"/>
    <lineage>
        <taxon>Eukaryota</taxon>
        <taxon>Fungi</taxon>
        <taxon>Fungi incertae sedis</taxon>
        <taxon>Blastocladiomycota</taxon>
        <taxon>Blastocladiomycetes</taxon>
        <taxon>Blastocladiales</taxon>
        <taxon>Catenariaceae</taxon>
        <taxon>Catenaria</taxon>
    </lineage>
</organism>
<dbReference type="EMBL" id="MCFL01000072">
    <property type="protein sequence ID" value="ORZ30898.1"/>
    <property type="molecule type" value="Genomic_DNA"/>
</dbReference>
<proteinExistence type="predicted"/>
<dbReference type="AlphaFoldDB" id="A0A1Y2H8H6"/>
<keyword evidence="2" id="KW-1185">Reference proteome</keyword>
<sequence length="77" mass="8775">MSSFRWTSLKQSFICIHQHAMPYSLGKTCQRIPIMTLSNETRSCTPNCAEWRLPSPFRQTGKPIALNTSIPTFDSVK</sequence>
<name>A0A1Y2H8H6_9FUNG</name>
<reference evidence="1 2" key="1">
    <citation type="submission" date="2016-07" db="EMBL/GenBank/DDBJ databases">
        <title>Pervasive Adenine N6-methylation of Active Genes in Fungi.</title>
        <authorList>
            <consortium name="DOE Joint Genome Institute"/>
            <person name="Mondo S.J."/>
            <person name="Dannebaum R.O."/>
            <person name="Kuo R.C."/>
            <person name="Labutti K."/>
            <person name="Haridas S."/>
            <person name="Kuo A."/>
            <person name="Salamov A."/>
            <person name="Ahrendt S.R."/>
            <person name="Lipzen A."/>
            <person name="Sullivan W."/>
            <person name="Andreopoulos W.B."/>
            <person name="Clum A."/>
            <person name="Lindquist E."/>
            <person name="Daum C."/>
            <person name="Ramamoorthy G.K."/>
            <person name="Gryganskyi A."/>
            <person name="Culley D."/>
            <person name="Magnuson J.K."/>
            <person name="James T.Y."/>
            <person name="O'Malley M.A."/>
            <person name="Stajich J.E."/>
            <person name="Spatafora J.W."/>
            <person name="Visel A."/>
            <person name="Grigoriev I.V."/>
        </authorList>
    </citation>
    <scope>NUCLEOTIDE SEQUENCE [LARGE SCALE GENOMIC DNA]</scope>
    <source>
        <strain evidence="1 2">PL171</strain>
    </source>
</reference>